<dbReference type="KEGG" id="asla:NCTC11923_02516"/>
<evidence type="ECO:0000313" key="3">
    <source>
        <dbReference type="Proteomes" id="UP000276899"/>
    </source>
</evidence>
<evidence type="ECO:0000313" key="2">
    <source>
        <dbReference type="EMBL" id="VEG75838.1"/>
    </source>
</evidence>
<dbReference type="RefSeq" id="WP_232012039.1">
    <property type="nucleotide sequence ID" value="NZ_CBCRWE010000083.1"/>
</dbReference>
<keyword evidence="1" id="KW-1133">Transmembrane helix</keyword>
<proteinExistence type="predicted"/>
<keyword evidence="1" id="KW-0812">Transmembrane</keyword>
<gene>
    <name evidence="2" type="ORF">NCTC11923_02516</name>
</gene>
<protein>
    <submittedName>
        <fullName evidence="2">Uncharacterized protein</fullName>
    </submittedName>
</protein>
<dbReference type="Proteomes" id="UP000276899">
    <property type="component" value="Chromosome"/>
</dbReference>
<sequence>MVITLSRMPALEAPATPGADEARRAAREELARPIYREPPNLLERLWEWILKHADASTAIPGVSPWVSVVIVTLSATLIIAALVLLLRRLTVPRRAARPGDELFSDDRDAAALALAADQAAQRQDYATAVIERFRAIIRSLDEHGIIEEYPGMTALESVGLAAEGLPAGEVILDLRQAAALFDSVRYGDVLAGHEQDEWMRDLAQRVTRAARSASRHHLSARAGA</sequence>
<organism evidence="2 3">
    <name type="scientific">Actinomyces slackii</name>
    <dbReference type="NCBI Taxonomy" id="52774"/>
    <lineage>
        <taxon>Bacteria</taxon>
        <taxon>Bacillati</taxon>
        <taxon>Actinomycetota</taxon>
        <taxon>Actinomycetes</taxon>
        <taxon>Actinomycetales</taxon>
        <taxon>Actinomycetaceae</taxon>
        <taxon>Actinomyces</taxon>
    </lineage>
</organism>
<reference evidence="2 3" key="1">
    <citation type="submission" date="2018-12" db="EMBL/GenBank/DDBJ databases">
        <authorList>
            <consortium name="Pathogen Informatics"/>
        </authorList>
    </citation>
    <scope>NUCLEOTIDE SEQUENCE [LARGE SCALE GENOMIC DNA]</scope>
    <source>
        <strain evidence="2 3">NCTC11923</strain>
    </source>
</reference>
<dbReference type="AlphaFoldDB" id="A0A3S4WIM9"/>
<keyword evidence="3" id="KW-1185">Reference proteome</keyword>
<evidence type="ECO:0000256" key="1">
    <source>
        <dbReference type="SAM" id="Phobius"/>
    </source>
</evidence>
<dbReference type="STRING" id="1278298.GCA_000428685_00944"/>
<keyword evidence="1" id="KW-0472">Membrane</keyword>
<name>A0A3S4WIM9_9ACTO</name>
<accession>A0A3S4WIM9</accession>
<dbReference type="EMBL" id="LR134363">
    <property type="protein sequence ID" value="VEG75838.1"/>
    <property type="molecule type" value="Genomic_DNA"/>
</dbReference>
<feature type="transmembrane region" description="Helical" evidence="1">
    <location>
        <begin position="65"/>
        <end position="86"/>
    </location>
</feature>